<dbReference type="InterPro" id="IPR003593">
    <property type="entry name" value="AAA+_ATPase"/>
</dbReference>
<evidence type="ECO:0000256" key="7">
    <source>
        <dbReference type="ARBA" id="ARBA00022840"/>
    </source>
</evidence>
<dbReference type="InterPro" id="IPR027417">
    <property type="entry name" value="P-loop_NTPase"/>
</dbReference>
<name>A0A3M3EUU7_9PSED</name>
<dbReference type="PANTHER" id="PTHR30486:SF6">
    <property type="entry name" value="TYPE IV PILUS RETRACTATION ATPASE PILT"/>
    <property type="match status" value="1"/>
</dbReference>
<keyword evidence="6" id="KW-0547">Nucleotide-binding</keyword>
<accession>A0A3M3EUU7</accession>
<dbReference type="AlphaFoldDB" id="A0A3M3EUU7"/>
<feature type="domain" description="Bacterial type II secretion system protein E" evidence="8">
    <location>
        <begin position="219"/>
        <end position="233"/>
    </location>
</feature>
<keyword evidence="4" id="KW-0963">Cytoplasm</keyword>
<keyword evidence="5" id="KW-1029">Fimbrium biogenesis</keyword>
<dbReference type="PANTHER" id="PTHR30486">
    <property type="entry name" value="TWITCHING MOTILITY PROTEIN PILT"/>
    <property type="match status" value="1"/>
</dbReference>
<gene>
    <name evidence="9" type="ORF">ALQ77_05043</name>
</gene>
<evidence type="ECO:0000256" key="1">
    <source>
        <dbReference type="ARBA" id="ARBA00004496"/>
    </source>
</evidence>
<dbReference type="NCBIfam" id="TIGR01420">
    <property type="entry name" value="pilT_fam"/>
    <property type="match status" value="1"/>
</dbReference>
<reference evidence="9 10" key="1">
    <citation type="submission" date="2018-08" db="EMBL/GenBank/DDBJ databases">
        <title>Recombination of ecologically and evolutionarily significant loci maintains genetic cohesion in the Pseudomonas syringae species complex.</title>
        <authorList>
            <person name="Dillon M."/>
            <person name="Thakur S."/>
            <person name="Almeida R.N.D."/>
            <person name="Weir B.S."/>
            <person name="Guttman D.S."/>
        </authorList>
    </citation>
    <scope>NUCLEOTIDE SEQUENCE [LARGE SCALE GENOMIC DNA]</scope>
    <source>
        <strain evidence="9 10">NCPPB2445</strain>
    </source>
</reference>
<evidence type="ECO:0000256" key="6">
    <source>
        <dbReference type="ARBA" id="ARBA00022741"/>
    </source>
</evidence>
<dbReference type="GO" id="GO:0005737">
    <property type="term" value="C:cytoplasm"/>
    <property type="evidence" value="ECO:0007669"/>
    <property type="project" value="UniProtKB-SubCell"/>
</dbReference>
<dbReference type="InterPro" id="IPR050921">
    <property type="entry name" value="T4SS_GSP_E_ATPase"/>
</dbReference>
<dbReference type="SUPFAM" id="SSF52540">
    <property type="entry name" value="P-loop containing nucleoside triphosphate hydrolases"/>
    <property type="match status" value="1"/>
</dbReference>
<evidence type="ECO:0000256" key="2">
    <source>
        <dbReference type="ARBA" id="ARBA00006611"/>
    </source>
</evidence>
<comment type="caution">
    <text evidence="9">The sequence shown here is derived from an EMBL/GenBank/DDBJ whole genome shotgun (WGS) entry which is preliminary data.</text>
</comment>
<dbReference type="InterPro" id="IPR006321">
    <property type="entry name" value="PilT/PilU"/>
</dbReference>
<evidence type="ECO:0000313" key="9">
    <source>
        <dbReference type="EMBL" id="RMM52726.1"/>
    </source>
</evidence>
<evidence type="ECO:0000313" key="10">
    <source>
        <dbReference type="Proteomes" id="UP000270661"/>
    </source>
</evidence>
<keyword evidence="10" id="KW-1185">Reference proteome</keyword>
<dbReference type="Proteomes" id="UP000270661">
    <property type="component" value="Unassembled WGS sequence"/>
</dbReference>
<protein>
    <recommendedName>
        <fullName evidence="8">Bacterial type II secretion system protein E domain-containing protein</fullName>
    </recommendedName>
</protein>
<dbReference type="CDD" id="cd01131">
    <property type="entry name" value="PilT"/>
    <property type="match status" value="1"/>
</dbReference>
<dbReference type="FunFam" id="3.40.50.300:FF:000872">
    <property type="entry name" value="Twitching motility protein PilT"/>
    <property type="match status" value="1"/>
</dbReference>
<dbReference type="STRING" id="47879.AXG94_13585"/>
<dbReference type="FunFam" id="3.30.450.90:FF:000002">
    <property type="entry name" value="Twitching motility protein PilT"/>
    <property type="match status" value="1"/>
</dbReference>
<keyword evidence="3" id="KW-0813">Transport</keyword>
<dbReference type="EMBL" id="RBOJ01000044">
    <property type="protein sequence ID" value="RMM52726.1"/>
    <property type="molecule type" value="Genomic_DNA"/>
</dbReference>
<dbReference type="Gene3D" id="3.30.450.90">
    <property type="match status" value="1"/>
</dbReference>
<dbReference type="PROSITE" id="PS00662">
    <property type="entry name" value="T2SP_E"/>
    <property type="match status" value="1"/>
</dbReference>
<proteinExistence type="inferred from homology"/>
<evidence type="ECO:0000256" key="5">
    <source>
        <dbReference type="ARBA" id="ARBA00022558"/>
    </source>
</evidence>
<dbReference type="InterPro" id="IPR001482">
    <property type="entry name" value="T2SS/T4SS_dom"/>
</dbReference>
<dbReference type="GO" id="GO:0005524">
    <property type="term" value="F:ATP binding"/>
    <property type="evidence" value="ECO:0007669"/>
    <property type="project" value="UniProtKB-KW"/>
</dbReference>
<evidence type="ECO:0000256" key="4">
    <source>
        <dbReference type="ARBA" id="ARBA00022490"/>
    </source>
</evidence>
<dbReference type="Pfam" id="PF00437">
    <property type="entry name" value="T2SSE"/>
    <property type="match status" value="1"/>
</dbReference>
<evidence type="ECO:0000256" key="3">
    <source>
        <dbReference type="ARBA" id="ARBA00022448"/>
    </source>
</evidence>
<comment type="subcellular location">
    <subcellularLocation>
        <location evidence="1">Cytoplasm</location>
    </subcellularLocation>
</comment>
<sequence length="370" mass="41070">MLSAIVDIKKRQRSEVRGILLELRSAMDITELLAFSAKQGASDLHLSAGLPPMIRVDGDVRRINLPALDHKQVHELIYDIMNDRQRVDYEKFLETDFSFDVPGVARFRVNAFNQNRGAGAVFRTIPSKVLTMEDLGMGEVFRKVTEAPRGLVLVTGPTGSGKSTTLAAMIDYLNTHKHHHILTIEDPIEFVHEPRKCLINQREVHRDTQGFSTALRSALREDPDVILVGEMRDLETIRLALTAAETGHLVFGTLHTTSAAKTIDRVVDVFPGDEKSMVRSMLSESLQAVISQTLVKKIGGGRVAAHEIMLGTSAIRNLIREDKVAQMYSAIQTGGSLGMQTLDMCLKDLVAKGLISREHARERARTPDNF</sequence>
<evidence type="ECO:0000259" key="8">
    <source>
        <dbReference type="PROSITE" id="PS00662"/>
    </source>
</evidence>
<dbReference type="SMART" id="SM00382">
    <property type="entry name" value="AAA"/>
    <property type="match status" value="1"/>
</dbReference>
<keyword evidence="7" id="KW-0067">ATP-binding</keyword>
<dbReference type="GO" id="GO:0016887">
    <property type="term" value="F:ATP hydrolysis activity"/>
    <property type="evidence" value="ECO:0007669"/>
    <property type="project" value="InterPro"/>
</dbReference>
<dbReference type="Gene3D" id="3.40.50.300">
    <property type="entry name" value="P-loop containing nucleotide triphosphate hydrolases"/>
    <property type="match status" value="1"/>
</dbReference>
<comment type="similarity">
    <text evidence="2">Belongs to the GSP E family.</text>
</comment>
<organism evidence="9 10">
    <name type="scientific">Pseudomonas corrugata</name>
    <dbReference type="NCBI Taxonomy" id="47879"/>
    <lineage>
        <taxon>Bacteria</taxon>
        <taxon>Pseudomonadati</taxon>
        <taxon>Pseudomonadota</taxon>
        <taxon>Gammaproteobacteria</taxon>
        <taxon>Pseudomonadales</taxon>
        <taxon>Pseudomonadaceae</taxon>
        <taxon>Pseudomonas</taxon>
    </lineage>
</organism>